<dbReference type="GO" id="GO:0016020">
    <property type="term" value="C:membrane"/>
    <property type="evidence" value="ECO:0007669"/>
    <property type="project" value="UniProtKB-SubCell"/>
</dbReference>
<comment type="similarity">
    <text evidence="2">Belongs to the cytochrome P450 family.</text>
</comment>
<dbReference type="Pfam" id="PF00067">
    <property type="entry name" value="p450"/>
    <property type="match status" value="4"/>
</dbReference>
<dbReference type="Proteomes" id="UP000004994">
    <property type="component" value="Chromosome 7"/>
</dbReference>
<dbReference type="InterPro" id="IPR002401">
    <property type="entry name" value="Cyt_P450_E_grp-I"/>
</dbReference>
<dbReference type="Gramene" id="Solyc07g055440.2.1">
    <property type="protein sequence ID" value="Solyc07g055440.2.1"/>
    <property type="gene ID" value="Solyc07g055440.2"/>
</dbReference>
<evidence type="ECO:0000313" key="14">
    <source>
        <dbReference type="Proteomes" id="UP000004994"/>
    </source>
</evidence>
<dbReference type="SUPFAM" id="SSF48264">
    <property type="entry name" value="Cytochrome P450"/>
    <property type="match status" value="4"/>
</dbReference>
<evidence type="ECO:0008006" key="15">
    <source>
        <dbReference type="Google" id="ProtNLM"/>
    </source>
</evidence>
<evidence type="ECO:0000256" key="1">
    <source>
        <dbReference type="ARBA" id="ARBA00004370"/>
    </source>
</evidence>
<dbReference type="InterPro" id="IPR001128">
    <property type="entry name" value="Cyt_P450"/>
</dbReference>
<reference evidence="13" key="2">
    <citation type="submission" date="2019-01" db="UniProtKB">
        <authorList>
            <consortium name="EnsemblPlants"/>
        </authorList>
    </citation>
    <scope>IDENTIFICATION</scope>
    <source>
        <strain evidence="13">cv. Heinz 1706</strain>
    </source>
</reference>
<keyword evidence="8 11" id="KW-0408">Iron</keyword>
<dbReference type="PRINTS" id="PR00385">
    <property type="entry name" value="P450"/>
</dbReference>
<dbReference type="GO" id="GO:0020037">
    <property type="term" value="F:heme binding"/>
    <property type="evidence" value="ECO:0007669"/>
    <property type="project" value="InterPro"/>
</dbReference>
<evidence type="ECO:0000256" key="3">
    <source>
        <dbReference type="ARBA" id="ARBA00022617"/>
    </source>
</evidence>
<dbReference type="FunFam" id="1.10.630.10:FF:000029">
    <property type="entry name" value="Cytochrome P450 734A1"/>
    <property type="match status" value="4"/>
</dbReference>
<dbReference type="GO" id="GO:0009820">
    <property type="term" value="P:alkaloid metabolic process"/>
    <property type="evidence" value="ECO:0007669"/>
    <property type="project" value="UniProtKB-ARBA"/>
</dbReference>
<dbReference type="GO" id="GO:0004497">
    <property type="term" value="F:monooxygenase activity"/>
    <property type="evidence" value="ECO:0000318"/>
    <property type="project" value="GO_Central"/>
</dbReference>
<reference evidence="13" key="1">
    <citation type="journal article" date="2012" name="Nature">
        <title>The tomato genome sequence provides insights into fleshy fruit evolution.</title>
        <authorList>
            <consortium name="Tomato Genome Consortium"/>
        </authorList>
    </citation>
    <scope>NUCLEOTIDE SEQUENCE [LARGE SCALE GENOMIC DNA]</scope>
    <source>
        <strain evidence="13">cv. Heinz 1706</strain>
    </source>
</reference>
<sequence length="2034" mass="234556">MEILYNTIIAIICVAILLVYTWRVLNWAWFRPKKLENFLRQRGLKGNPYKLLYGDLNELTKSIVEAKSKSINISDDITQRLIPFFLDSINKNGKSSFMWLGPYPTVLITNPEHVKEILTKNYVYLKQTHPNPFAKLLAQGLVLVEEDKWAKHRKIINPAFHVEKLKHMLPAFYMSCSEMISKWEDIVSKETSYELDVWPDLQIMTSEVISRTAFGSSYEEGRIVFELQQEQAEHIMDISRSIYIPGSRFLPTKRNKRMLEIEKQIQTTIRHIIDKRLRAMEAGETSKDDLLGILLESNMKEIEQHGNKDFGLTTTEVIEECKLFYFAGQETTSVLLVWTMVLLCLHPEWQVRAREEVLQVFGNEKPDLEGLSHLKIVTMILYETLRLFPPLPVFSRRNKEEVKLGELQLPAEVILIIPAIFIHYDKEIWGEDAKEFKPERFSEGVSKATKGQVSFIPFGWGPRICIGQNFAMMEAKMAIAMILQKFSFELSPSYTHAPFATITIHPQIIEAICVVTLLVYTWRVLNWAWFKPKKLEKYLRKSGLKGNPYKLLYGDSKELTNKLNEARSKPINFSDDIAQRLVPFFIDSINKNGMLLLFFVIKRINFNGLLSGKSSFVWLGPCPIVLITYPEHVKEIFTKNCAYQKQAHPNPFAKLLAIGLALLEEDKWAKHRKIINPAFHVEKLKHMLPAFYQSCTEMLSKWEEIIQKETSVELDVWPDLQLMTGEVISRTAFGSSYEEGRIVFELQKEQAEYVIDITRSVYIPGSRFLPTKKNKRMLEIEKQVQTTIRRIIDKRLRAMEAGEPSKNDLLGILLESNMKEIEQHGSKDFGMTTIELIEECKLFYFAGQEATSVLLVWTMILLSVHPEWQVRAREEVLQVFGNEKPNLEGLSRLKIVTMILHETLRLFPPVPTYRRRNIHEVKLGELSLPAGVLLFIPTVLIHYDKELWGEDAKEFKPERFSEGVSNATKGQVSFIPFGWGPRICIGQNFAMMEAKMAIAMILQKFCFELSPSYSHAPVAIITTQPQYAICVAILLVYTWKVLNWAWFRPKKLEKYLRKSGLKGNPYKLLYGDLKELKNKLNEAKSKPINFSDGIAQRINPFFANAIDKNGKSSFVWLGPYPIVLITEPEHVKEILTKNYVYQRQTHANPFAKKLALGLAKLEEDKWAKHRKIIQPAFQVEKLKHMLPAFYQSCSEMISKWEEIIPKETPFELDVWPDLQLITAEVISRTAFGSSYEEGRIVFELQKEQAEYVIDIIRSVYIPGTRFLPTKRNKRMLEIENKVQTTIRSIIDKRLRAMEAGEASKTDLLGILLESNMREIKQHRSNDFGITTAEMIEECKLFYFAGQETTSVLLAWTMILLSLHPEWQARAREEVLQVFGNEKPNSEGLSRLKIVTMILHETLRLFPSVPTYRRRNKHEVKLGELSLPAGVQLIIPTILIHYDKELWGEDAKEFKPERFSEGVSKATKGQVSFIPFGGGPRVCIGQNFAMMEAKMAIAMILQKFSFELSPSYTHAPVLTITIHPQIIEAICVAILLVYTLRVLNWAWFKPKKLEKYLRKSGLKGNPYKLFYGDLNEITNKLNEARSKPINFSDDIAQRLIPFFIDSINKNGKSSFVWQGPCPIVLITDPEHVKEIFTKNYVYQKDTHPNPFSKFLAVGILKLEENKWAKHRKIINPVFQVEKLKHMLPAFYQSCSEMISKWEDIVPKETSVELDVWPDLQLMTAEIISRTAFGSSFEEGRIVFELQKEQAEHVMEISRTIYIPGSRFLPTKRNKRMLEIEKQVQTTIRHIIDKRLRAMEAGETSKNDLLGILLESNMKEIEQHGSKDFGMTTTEVIDECKFFYFAGQETTAVLLVWTMILLCLHPEWQARAREEALQVFGNEKPNLEGLSRLKIVTIILHETLRLFPPVATYRRRNKHEVKLGELSLPAGVLLFIPTVLIHYDKELWGEDANEFKPERFSEGVSKATKGHFSFIPFSGGPRVCIGQNFAMMEAKLAIAMILQKFSFELSPSYTHAPSSTITIHPQYGAPLLMRKL</sequence>
<accession>A0A3Q7HD77</accession>
<evidence type="ECO:0000256" key="2">
    <source>
        <dbReference type="ARBA" id="ARBA00010617"/>
    </source>
</evidence>
<dbReference type="PRINTS" id="PR00463">
    <property type="entry name" value="EP450I"/>
</dbReference>
<keyword evidence="3 11" id="KW-0349">Heme</keyword>
<evidence type="ECO:0000256" key="9">
    <source>
        <dbReference type="ARBA" id="ARBA00023033"/>
    </source>
</evidence>
<evidence type="ECO:0000256" key="4">
    <source>
        <dbReference type="ARBA" id="ARBA00022692"/>
    </source>
</evidence>
<dbReference type="GO" id="GO:0005506">
    <property type="term" value="F:iron ion binding"/>
    <property type="evidence" value="ECO:0007669"/>
    <property type="project" value="InterPro"/>
</dbReference>
<evidence type="ECO:0000313" key="13">
    <source>
        <dbReference type="EnsemblPlants" id="Solyc07g055440.2.1"/>
    </source>
</evidence>
<dbReference type="EnsemblPlants" id="Solyc07g055440.2.1">
    <property type="protein sequence ID" value="Solyc07g055440.2.1"/>
    <property type="gene ID" value="Solyc07g055440.2"/>
</dbReference>
<keyword evidence="7" id="KW-0560">Oxidoreductase</keyword>
<organism evidence="13">
    <name type="scientific">Solanum lycopersicum</name>
    <name type="common">Tomato</name>
    <name type="synonym">Lycopersicon esculentum</name>
    <dbReference type="NCBI Taxonomy" id="4081"/>
    <lineage>
        <taxon>Eukaryota</taxon>
        <taxon>Viridiplantae</taxon>
        <taxon>Streptophyta</taxon>
        <taxon>Embryophyta</taxon>
        <taxon>Tracheophyta</taxon>
        <taxon>Spermatophyta</taxon>
        <taxon>Magnoliopsida</taxon>
        <taxon>eudicotyledons</taxon>
        <taxon>Gunneridae</taxon>
        <taxon>Pentapetalae</taxon>
        <taxon>asterids</taxon>
        <taxon>lamiids</taxon>
        <taxon>Solanales</taxon>
        <taxon>Solanaceae</taxon>
        <taxon>Solanoideae</taxon>
        <taxon>Solaneae</taxon>
        <taxon>Solanum</taxon>
        <taxon>Solanum subgen. Lycopersicon</taxon>
    </lineage>
</organism>
<comment type="cofactor">
    <cofactor evidence="11">
        <name>heme</name>
        <dbReference type="ChEBI" id="CHEBI:30413"/>
    </cofactor>
</comment>
<dbReference type="GO" id="GO:0009753">
    <property type="term" value="P:response to jasmonic acid"/>
    <property type="evidence" value="ECO:0007669"/>
    <property type="project" value="UniProtKB-ARBA"/>
</dbReference>
<evidence type="ECO:0000256" key="8">
    <source>
        <dbReference type="ARBA" id="ARBA00023004"/>
    </source>
</evidence>
<feature type="transmembrane region" description="Helical" evidence="12">
    <location>
        <begin position="7"/>
        <end position="30"/>
    </location>
</feature>
<dbReference type="Gene3D" id="1.10.630.10">
    <property type="entry name" value="Cytochrome P450"/>
    <property type="match status" value="4"/>
</dbReference>
<dbReference type="PANTHER" id="PTHR24282:SF245">
    <property type="entry name" value="CYTOCHROME P450"/>
    <property type="match status" value="1"/>
</dbReference>
<dbReference type="CDD" id="cd20642">
    <property type="entry name" value="CYP72"/>
    <property type="match status" value="4"/>
</dbReference>
<dbReference type="InParanoid" id="A0A3Q7HD77"/>
<proteinExistence type="inferred from homology"/>
<dbReference type="PROSITE" id="PS00086">
    <property type="entry name" value="CYTOCHROME_P450"/>
    <property type="match status" value="4"/>
</dbReference>
<keyword evidence="14" id="KW-1185">Reference proteome</keyword>
<keyword evidence="6 12" id="KW-1133">Transmembrane helix</keyword>
<dbReference type="PANTHER" id="PTHR24282">
    <property type="entry name" value="CYTOCHROME P450 FAMILY MEMBER"/>
    <property type="match status" value="1"/>
</dbReference>
<dbReference type="GO" id="GO:0016705">
    <property type="term" value="F:oxidoreductase activity, acting on paired donors, with incorporation or reduction of molecular oxygen"/>
    <property type="evidence" value="ECO:0007669"/>
    <property type="project" value="InterPro"/>
</dbReference>
<keyword evidence="9" id="KW-0503">Monooxygenase</keyword>
<dbReference type="InterPro" id="IPR050665">
    <property type="entry name" value="Cytochrome_P450_Monooxygen"/>
</dbReference>
<evidence type="ECO:0000256" key="10">
    <source>
        <dbReference type="ARBA" id="ARBA00023136"/>
    </source>
</evidence>
<dbReference type="InterPro" id="IPR017972">
    <property type="entry name" value="Cyt_P450_CS"/>
</dbReference>
<keyword evidence="10 12" id="KW-0472">Membrane</keyword>
<evidence type="ECO:0000256" key="12">
    <source>
        <dbReference type="SAM" id="Phobius"/>
    </source>
</evidence>
<dbReference type="InterPro" id="IPR036396">
    <property type="entry name" value="Cyt_P450_sf"/>
</dbReference>
<evidence type="ECO:0000256" key="11">
    <source>
        <dbReference type="PIRSR" id="PIRSR602401-1"/>
    </source>
</evidence>
<dbReference type="OMA" id="HRCTFIP"/>
<keyword evidence="4 12" id="KW-0812">Transmembrane</keyword>
<dbReference type="PaxDb" id="4081-Solyc07g055440.1.1"/>
<protein>
    <recommendedName>
        <fullName evidence="15">Cytochrome P450</fullName>
    </recommendedName>
</protein>
<comment type="subcellular location">
    <subcellularLocation>
        <location evidence="1">Membrane</location>
    </subcellularLocation>
</comment>
<name>A0A3Q7HD77_SOLLC</name>
<feature type="binding site" description="axial binding residue" evidence="11">
    <location>
        <position position="1482"/>
    </location>
    <ligand>
        <name>heme</name>
        <dbReference type="ChEBI" id="CHEBI:30413"/>
    </ligand>
    <ligandPart>
        <name>Fe</name>
        <dbReference type="ChEBI" id="CHEBI:18248"/>
    </ligandPart>
</feature>
<evidence type="ECO:0000256" key="7">
    <source>
        <dbReference type="ARBA" id="ARBA00023002"/>
    </source>
</evidence>
<keyword evidence="5 11" id="KW-0479">Metal-binding</keyword>
<evidence type="ECO:0000256" key="6">
    <source>
        <dbReference type="ARBA" id="ARBA00022989"/>
    </source>
</evidence>
<evidence type="ECO:0000256" key="5">
    <source>
        <dbReference type="ARBA" id="ARBA00022723"/>
    </source>
</evidence>